<dbReference type="InterPro" id="IPR011250">
    <property type="entry name" value="OMP/PagP_B-barrel"/>
</dbReference>
<evidence type="ECO:0000259" key="3">
    <source>
        <dbReference type="Pfam" id="PF13505"/>
    </source>
</evidence>
<dbReference type="InterPro" id="IPR027385">
    <property type="entry name" value="Beta-barrel_OMP"/>
</dbReference>
<sequence length="228" mass="24248">MGRTLRGEERTMTSRRINWWLAPLASLALMTAAGEAAAQSYDEGSSGGSAPVELSVLGGVQMLDQNDTAIPDHFFNVPLVAALDYRLSPVWAIEGDFGWMIPVKQSVDLGSGVSQDRKSPDVLSYQASLKASLPTAAWTPYVAAGAGAVTFLSSTDADRVPRLDQSKTVFAINFGAGASYPLAYHWAVRADLRELAAFPSKSDDALSSGGKADAIWMGRAVVGLGYRF</sequence>
<evidence type="ECO:0000256" key="1">
    <source>
        <dbReference type="ARBA" id="ARBA00022729"/>
    </source>
</evidence>
<feature type="signal peptide" evidence="2">
    <location>
        <begin position="1"/>
        <end position="38"/>
    </location>
</feature>
<evidence type="ECO:0000256" key="2">
    <source>
        <dbReference type="SAM" id="SignalP"/>
    </source>
</evidence>
<comment type="caution">
    <text evidence="4">The sequence shown here is derived from an EMBL/GenBank/DDBJ whole genome shotgun (WGS) entry which is preliminary data.</text>
</comment>
<feature type="domain" description="Outer membrane protein beta-barrel" evidence="3">
    <location>
        <begin position="26"/>
        <end position="228"/>
    </location>
</feature>
<accession>A0A538TX43</accession>
<dbReference type="AlphaFoldDB" id="A0A538TX43"/>
<feature type="chain" id="PRO_5021907312" evidence="2">
    <location>
        <begin position="39"/>
        <end position="228"/>
    </location>
</feature>
<organism evidence="4 5">
    <name type="scientific">Eiseniibacteriota bacterium</name>
    <dbReference type="NCBI Taxonomy" id="2212470"/>
    <lineage>
        <taxon>Bacteria</taxon>
        <taxon>Candidatus Eiseniibacteriota</taxon>
    </lineage>
</organism>
<dbReference type="Proteomes" id="UP000319836">
    <property type="component" value="Unassembled WGS sequence"/>
</dbReference>
<reference evidence="4 5" key="1">
    <citation type="journal article" date="2019" name="Nat. Microbiol.">
        <title>Mediterranean grassland soil C-N compound turnover is dependent on rainfall and depth, and is mediated by genomically divergent microorganisms.</title>
        <authorList>
            <person name="Diamond S."/>
            <person name="Andeer P.F."/>
            <person name="Li Z."/>
            <person name="Crits-Christoph A."/>
            <person name="Burstein D."/>
            <person name="Anantharaman K."/>
            <person name="Lane K.R."/>
            <person name="Thomas B.C."/>
            <person name="Pan C."/>
            <person name="Northen T.R."/>
            <person name="Banfield J.F."/>
        </authorList>
    </citation>
    <scope>NUCLEOTIDE SEQUENCE [LARGE SCALE GENOMIC DNA]</scope>
    <source>
        <strain evidence="4">WS_10</strain>
    </source>
</reference>
<name>A0A538TX43_UNCEI</name>
<dbReference type="Pfam" id="PF13505">
    <property type="entry name" value="OMP_b-brl"/>
    <property type="match status" value="1"/>
</dbReference>
<dbReference type="Gene3D" id="2.40.160.20">
    <property type="match status" value="1"/>
</dbReference>
<protein>
    <submittedName>
        <fullName evidence="4">Porin family protein</fullName>
    </submittedName>
</protein>
<gene>
    <name evidence="4" type="ORF">E6K80_14450</name>
</gene>
<proteinExistence type="predicted"/>
<evidence type="ECO:0000313" key="4">
    <source>
        <dbReference type="EMBL" id="TMQ68203.1"/>
    </source>
</evidence>
<dbReference type="EMBL" id="VBPA01000411">
    <property type="protein sequence ID" value="TMQ68203.1"/>
    <property type="molecule type" value="Genomic_DNA"/>
</dbReference>
<evidence type="ECO:0000313" key="5">
    <source>
        <dbReference type="Proteomes" id="UP000319836"/>
    </source>
</evidence>
<keyword evidence="1 2" id="KW-0732">Signal</keyword>
<dbReference type="SUPFAM" id="SSF56925">
    <property type="entry name" value="OMPA-like"/>
    <property type="match status" value="1"/>
</dbReference>